<feature type="domain" description="UspA" evidence="2">
    <location>
        <begin position="3"/>
        <end position="140"/>
    </location>
</feature>
<feature type="domain" description="UspA" evidence="2">
    <location>
        <begin position="149"/>
        <end position="272"/>
    </location>
</feature>
<accession>L8JXV2</accession>
<dbReference type="eggNOG" id="COG0589">
    <property type="taxonomic scope" value="Bacteria"/>
</dbReference>
<organism evidence="3 4">
    <name type="scientific">Fulvivirga imtechensis AK7</name>
    <dbReference type="NCBI Taxonomy" id="1237149"/>
    <lineage>
        <taxon>Bacteria</taxon>
        <taxon>Pseudomonadati</taxon>
        <taxon>Bacteroidota</taxon>
        <taxon>Cytophagia</taxon>
        <taxon>Cytophagales</taxon>
        <taxon>Fulvivirgaceae</taxon>
        <taxon>Fulvivirga</taxon>
    </lineage>
</organism>
<dbReference type="PANTHER" id="PTHR46268">
    <property type="entry name" value="STRESS RESPONSE PROTEIN NHAX"/>
    <property type="match status" value="1"/>
</dbReference>
<protein>
    <submittedName>
        <fullName evidence="3">UspA</fullName>
    </submittedName>
</protein>
<dbReference type="SUPFAM" id="SSF52402">
    <property type="entry name" value="Adenine nucleotide alpha hydrolases-like"/>
    <property type="match status" value="2"/>
</dbReference>
<dbReference type="AlphaFoldDB" id="L8JXV2"/>
<proteinExistence type="inferred from homology"/>
<dbReference type="PRINTS" id="PR01438">
    <property type="entry name" value="UNVRSLSTRESS"/>
</dbReference>
<dbReference type="Proteomes" id="UP000011135">
    <property type="component" value="Unassembled WGS sequence"/>
</dbReference>
<sequence>MFKILMPVDFSESALNAFAYAAQMTQALHARLMLLHVVEPIGGDATMFVDEGMIEDEMQEAREKLDQLVREKLPNIDPGLVDIEVVTGFVVNKIEEMVASKEVSLVVMGTKGSNNKLKDIFGSNTYKIVKHAECAVLTVPQKASKFSINKIALAVGLHEKENIHLLTVLKHLARHFRAEVILLHIKKDKDVSMDDDVSPDAVLWLSEQLKDLNKTYVNISSEDVANSINEYAIKNGIDLLAMSPGKHSFLYQLVEGSTTRKLVLHSDTPLLTLPADY</sequence>
<keyword evidence="4" id="KW-1185">Reference proteome</keyword>
<dbReference type="OrthoDB" id="9788959at2"/>
<dbReference type="Pfam" id="PF00582">
    <property type="entry name" value="Usp"/>
    <property type="match status" value="2"/>
</dbReference>
<comment type="caution">
    <text evidence="3">The sequence shown here is derived from an EMBL/GenBank/DDBJ whole genome shotgun (WGS) entry which is preliminary data.</text>
</comment>
<name>L8JXV2_9BACT</name>
<evidence type="ECO:0000313" key="3">
    <source>
        <dbReference type="EMBL" id="ELR73886.1"/>
    </source>
</evidence>
<dbReference type="EMBL" id="AMZN01000001">
    <property type="protein sequence ID" value="ELR73886.1"/>
    <property type="molecule type" value="Genomic_DNA"/>
</dbReference>
<comment type="similarity">
    <text evidence="1">Belongs to the universal stress protein A family.</text>
</comment>
<dbReference type="InterPro" id="IPR006016">
    <property type="entry name" value="UspA"/>
</dbReference>
<evidence type="ECO:0000313" key="4">
    <source>
        <dbReference type="Proteomes" id="UP000011135"/>
    </source>
</evidence>
<dbReference type="PANTHER" id="PTHR46268:SF6">
    <property type="entry name" value="UNIVERSAL STRESS PROTEIN UP12"/>
    <property type="match status" value="1"/>
</dbReference>
<evidence type="ECO:0000259" key="2">
    <source>
        <dbReference type="Pfam" id="PF00582"/>
    </source>
</evidence>
<reference evidence="3 4" key="1">
    <citation type="submission" date="2012-12" db="EMBL/GenBank/DDBJ databases">
        <title>Genome assembly of Fulvivirga imtechensis AK7.</title>
        <authorList>
            <person name="Nupur N."/>
            <person name="Khatri I."/>
            <person name="Kumar R."/>
            <person name="Subramanian S."/>
            <person name="Pinnaka A."/>
        </authorList>
    </citation>
    <scope>NUCLEOTIDE SEQUENCE [LARGE SCALE GENOMIC DNA]</scope>
    <source>
        <strain evidence="3 4">AK7</strain>
    </source>
</reference>
<evidence type="ECO:0000256" key="1">
    <source>
        <dbReference type="ARBA" id="ARBA00008791"/>
    </source>
</evidence>
<dbReference type="InterPro" id="IPR006015">
    <property type="entry name" value="Universal_stress_UspA"/>
</dbReference>
<dbReference type="RefSeq" id="WP_009577479.1">
    <property type="nucleotide sequence ID" value="NZ_AMZN01000001.1"/>
</dbReference>
<dbReference type="CDD" id="cd00293">
    <property type="entry name" value="USP-like"/>
    <property type="match status" value="2"/>
</dbReference>
<gene>
    <name evidence="3" type="ORF">C900_00050</name>
</gene>
<dbReference type="Gene3D" id="3.40.50.12370">
    <property type="match status" value="1"/>
</dbReference>
<dbReference type="STRING" id="1237149.C900_00050"/>